<sequence length="91" mass="10454">DEYLDIIYWLRQIVGLVFGVVWGIIPLYGILGIGIFGIANAGLLYLYFTYYQPADEEEVGDTWELTKEGFMSSFSIFLVAWIMTYSGVHFH</sequence>
<dbReference type="EMBL" id="DS985244">
    <property type="protein sequence ID" value="EDV25965.1"/>
    <property type="molecule type" value="Genomic_DNA"/>
</dbReference>
<accession>B3RVB8</accession>
<evidence type="ECO:0000256" key="3">
    <source>
        <dbReference type="ARBA" id="ARBA00022692"/>
    </source>
</evidence>
<dbReference type="GO" id="GO:0097250">
    <property type="term" value="P:mitochondrial respirasome assembly"/>
    <property type="evidence" value="ECO:0007669"/>
    <property type="project" value="InterPro"/>
</dbReference>
<evidence type="ECO:0000256" key="5">
    <source>
        <dbReference type="ARBA" id="ARBA00022989"/>
    </source>
</evidence>
<proteinExistence type="inferred from homology"/>
<evidence type="ECO:0000256" key="7">
    <source>
        <dbReference type="SAM" id="Phobius"/>
    </source>
</evidence>
<dbReference type="InterPro" id="IPR029008">
    <property type="entry name" value="EMC6-like"/>
</dbReference>
<evidence type="ECO:0000256" key="4">
    <source>
        <dbReference type="ARBA" id="ARBA00022824"/>
    </source>
</evidence>
<feature type="transmembrane region" description="Helical" evidence="7">
    <location>
        <begin position="6"/>
        <end position="25"/>
    </location>
</feature>
<gene>
    <name evidence="8" type="ORF">TRIADDRAFT_24387</name>
</gene>
<comment type="similarity">
    <text evidence="2">Belongs to the EMC6 family.</text>
</comment>
<evidence type="ECO:0000256" key="1">
    <source>
        <dbReference type="ARBA" id="ARBA00004477"/>
    </source>
</evidence>
<dbReference type="KEGG" id="tad:TRIADDRAFT_24387"/>
<dbReference type="GO" id="GO:0005789">
    <property type="term" value="C:endoplasmic reticulum membrane"/>
    <property type="evidence" value="ECO:0007669"/>
    <property type="project" value="UniProtKB-SubCell"/>
</dbReference>
<dbReference type="PANTHER" id="PTHR12906">
    <property type="entry name" value="PROTEIN C20ORF24 RAB5-INTERACTING PROTEIN"/>
    <property type="match status" value="1"/>
</dbReference>
<dbReference type="InParanoid" id="B3RVB8"/>
<dbReference type="GO" id="GO:0005739">
    <property type="term" value="C:mitochondrion"/>
    <property type="evidence" value="ECO:0007669"/>
    <property type="project" value="GOC"/>
</dbReference>
<dbReference type="Proteomes" id="UP000009022">
    <property type="component" value="Unassembled WGS sequence"/>
</dbReference>
<dbReference type="OMA" id="ANSEWPD"/>
<organism evidence="8 9">
    <name type="scientific">Trichoplax adhaerens</name>
    <name type="common">Trichoplax reptans</name>
    <dbReference type="NCBI Taxonomy" id="10228"/>
    <lineage>
        <taxon>Eukaryota</taxon>
        <taxon>Metazoa</taxon>
        <taxon>Placozoa</taxon>
        <taxon>Uniplacotomia</taxon>
        <taxon>Trichoplacea</taxon>
        <taxon>Trichoplacidae</taxon>
        <taxon>Trichoplax</taxon>
    </lineage>
</organism>
<feature type="transmembrane region" description="Helical" evidence="7">
    <location>
        <begin position="70"/>
        <end position="88"/>
    </location>
</feature>
<dbReference type="FunCoup" id="B3RVB8">
    <property type="interactions" value="1962"/>
</dbReference>
<dbReference type="GeneID" id="6752722"/>
<dbReference type="Pfam" id="PF07019">
    <property type="entry name" value="EMC6"/>
    <property type="match status" value="1"/>
</dbReference>
<protein>
    <recommendedName>
        <fullName evidence="10">Rab5-interacting protein</fullName>
    </recommendedName>
</protein>
<dbReference type="PhylomeDB" id="B3RVB8"/>
<evidence type="ECO:0000313" key="8">
    <source>
        <dbReference type="EMBL" id="EDV25965.1"/>
    </source>
</evidence>
<dbReference type="CTD" id="6752722"/>
<keyword evidence="3 7" id="KW-0812">Transmembrane</keyword>
<dbReference type="STRING" id="10228.B3RVB8"/>
<dbReference type="OrthoDB" id="286395at2759"/>
<keyword evidence="5 7" id="KW-1133">Transmembrane helix</keyword>
<evidence type="ECO:0000256" key="6">
    <source>
        <dbReference type="ARBA" id="ARBA00023136"/>
    </source>
</evidence>
<keyword evidence="9" id="KW-1185">Reference proteome</keyword>
<dbReference type="eggNOG" id="KOG3415">
    <property type="taxonomic scope" value="Eukaryota"/>
</dbReference>
<evidence type="ECO:0000313" key="9">
    <source>
        <dbReference type="Proteomes" id="UP000009022"/>
    </source>
</evidence>
<reference evidence="8 9" key="1">
    <citation type="journal article" date="2008" name="Nature">
        <title>The Trichoplax genome and the nature of placozoans.</title>
        <authorList>
            <person name="Srivastava M."/>
            <person name="Begovic E."/>
            <person name="Chapman J."/>
            <person name="Putnam N.H."/>
            <person name="Hellsten U."/>
            <person name="Kawashima T."/>
            <person name="Kuo A."/>
            <person name="Mitros T."/>
            <person name="Salamov A."/>
            <person name="Carpenter M.L."/>
            <person name="Signorovitch A.Y."/>
            <person name="Moreno M.A."/>
            <person name="Kamm K."/>
            <person name="Grimwood J."/>
            <person name="Schmutz J."/>
            <person name="Shapiro H."/>
            <person name="Grigoriev I.V."/>
            <person name="Buss L.W."/>
            <person name="Schierwater B."/>
            <person name="Dellaporta S.L."/>
            <person name="Rokhsar D.S."/>
        </authorList>
    </citation>
    <scope>NUCLEOTIDE SEQUENCE [LARGE SCALE GENOMIC DNA]</scope>
    <source>
        <strain evidence="8 9">Grell-BS-1999</strain>
    </source>
</reference>
<evidence type="ECO:0008006" key="10">
    <source>
        <dbReference type="Google" id="ProtNLM"/>
    </source>
</evidence>
<comment type="subcellular location">
    <subcellularLocation>
        <location evidence="1">Endoplasmic reticulum membrane</location>
        <topology evidence="1">Multi-pass membrane protein</topology>
    </subcellularLocation>
</comment>
<dbReference type="RefSeq" id="XP_002111998.1">
    <property type="nucleotide sequence ID" value="XM_002111962.1"/>
</dbReference>
<dbReference type="PANTHER" id="PTHR12906:SF0">
    <property type="entry name" value="GEL COMPLEX SUBUNIT OPTI"/>
    <property type="match status" value="1"/>
</dbReference>
<keyword evidence="6 7" id="KW-0472">Membrane</keyword>
<dbReference type="AlphaFoldDB" id="B3RVB8"/>
<name>B3RVB8_TRIAD</name>
<feature type="non-terminal residue" evidence="8">
    <location>
        <position position="1"/>
    </location>
</feature>
<evidence type="ECO:0000256" key="2">
    <source>
        <dbReference type="ARBA" id="ARBA00009436"/>
    </source>
</evidence>
<keyword evidence="4" id="KW-0256">Endoplasmic reticulum</keyword>
<dbReference type="InterPro" id="IPR010742">
    <property type="entry name" value="RCAF1"/>
</dbReference>
<dbReference type="HOGENOM" id="CLU_120704_2_0_1"/>